<dbReference type="Proteomes" id="UP000238924">
    <property type="component" value="Unassembled WGS sequence"/>
</dbReference>
<keyword evidence="1" id="KW-0812">Transmembrane</keyword>
<dbReference type="InterPro" id="IPR047676">
    <property type="entry name" value="FxLYD_dom"/>
</dbReference>
<evidence type="ECO:0000313" key="3">
    <source>
        <dbReference type="Proteomes" id="UP000238924"/>
    </source>
</evidence>
<evidence type="ECO:0000313" key="2">
    <source>
        <dbReference type="EMBL" id="PPS21319.1"/>
    </source>
</evidence>
<sequence>MATRCPYCTSKITPPIVKKYTILFIIFIVAVSLIFNFFYDIFYSKKEKAAEKRLQEMRQEIKEEGYPLRVSFSSDDYKVDNLRLIEEEYKSYITGEVYNKTSKAYSNVVIEFDLYDYKENHIGVSLAIEDYIGANDKIKFKSIASTYDPVDIKRIDTVYLKRILFNKPQ</sequence>
<keyword evidence="3" id="KW-1185">Reference proteome</keyword>
<reference evidence="2 3" key="1">
    <citation type="submission" date="2014-04" db="EMBL/GenBank/DDBJ databases">
        <title>Whole genome sequence of 'Brachyspira hampsonii' D13-03603F2.</title>
        <authorList>
            <person name="Patterson A.H."/>
            <person name="Chaban B."/>
            <person name="Fernando C."/>
            <person name="Harding J.C."/>
            <person name="Hill J.E."/>
        </authorList>
    </citation>
    <scope>NUCLEOTIDE SEQUENCE [LARGE SCALE GENOMIC DNA]</scope>
    <source>
        <strain evidence="2 3">D13-03603F2</strain>
    </source>
</reference>
<gene>
    <name evidence="2" type="ORF">DJ52_11610</name>
</gene>
<feature type="transmembrane region" description="Helical" evidence="1">
    <location>
        <begin position="20"/>
        <end position="43"/>
    </location>
</feature>
<organism evidence="2 3">
    <name type="scientific">Brachyspira murdochii</name>
    <dbReference type="NCBI Taxonomy" id="84378"/>
    <lineage>
        <taxon>Bacteria</taxon>
        <taxon>Pseudomonadati</taxon>
        <taxon>Spirochaetota</taxon>
        <taxon>Spirochaetia</taxon>
        <taxon>Brachyspirales</taxon>
        <taxon>Brachyspiraceae</taxon>
        <taxon>Brachyspira</taxon>
    </lineage>
</organism>
<comment type="caution">
    <text evidence="2">The sequence shown here is derived from an EMBL/GenBank/DDBJ whole genome shotgun (WGS) entry which is preliminary data.</text>
</comment>
<name>A0ABX5B4C3_9SPIR</name>
<accession>A0ABX5B4C3</accession>
<proteinExistence type="predicted"/>
<keyword evidence="1" id="KW-1133">Transmembrane helix</keyword>
<dbReference type="NCBIfam" id="NF038353">
    <property type="entry name" value="FxLYD_dom"/>
    <property type="match status" value="1"/>
</dbReference>
<evidence type="ECO:0000256" key="1">
    <source>
        <dbReference type="SAM" id="Phobius"/>
    </source>
</evidence>
<keyword evidence="1" id="KW-0472">Membrane</keyword>
<protein>
    <submittedName>
        <fullName evidence="2">Uncharacterized protein</fullName>
    </submittedName>
</protein>
<dbReference type="EMBL" id="JJMJ01000207">
    <property type="protein sequence ID" value="PPS21319.1"/>
    <property type="molecule type" value="Genomic_DNA"/>
</dbReference>